<protein>
    <submittedName>
        <fullName evidence="1">Uncharacterized protein</fullName>
    </submittedName>
</protein>
<organism evidence="1 2">
    <name type="scientific">Tritonibacter horizontis</name>
    <dbReference type="NCBI Taxonomy" id="1768241"/>
    <lineage>
        <taxon>Bacteria</taxon>
        <taxon>Pseudomonadati</taxon>
        <taxon>Pseudomonadota</taxon>
        <taxon>Alphaproteobacteria</taxon>
        <taxon>Rhodobacterales</taxon>
        <taxon>Paracoccaceae</taxon>
        <taxon>Tritonibacter</taxon>
    </lineage>
</organism>
<comment type="caution">
    <text evidence="1">The sequence shown here is derived from an EMBL/GenBank/DDBJ whole genome shotgun (WGS) entry which is preliminary data.</text>
</comment>
<accession>A0A132BXS1</accession>
<sequence>MIQAAPLALSRPCGPLAPMGAGGCGRHGAWGAIRAQNRTRKAGVLNLYEVHGPRVSTRAAPRRTSGDWRRRVPVLPKDPVVLQSRPRRLVRTVVLGLAAATALSLAACSLDQEDEVRSKVENWVKLGETFYFYSRVNCTAALFDVKATRISSMIRKVSTVADGMRAITEGESVAFQVAELSPTEVTEQIMTRDLPLGLGVLSSGTGGKDCMADEMAEAYFNTLLDPTSVLIFDPEGKFMAVFDKRNRRLFFSRGRTS</sequence>
<dbReference type="Proteomes" id="UP000068382">
    <property type="component" value="Unassembled WGS sequence"/>
</dbReference>
<reference evidence="1 2" key="1">
    <citation type="submission" date="2015-12" db="EMBL/GenBank/DDBJ databases">
        <title>Genome sequence of the marine Rhodobacteraceae strain O3.65, Candidatus Tritonibacter horizontis.</title>
        <authorList>
            <person name="Poehlein A."/>
            <person name="Giebel H.A."/>
            <person name="Voget S."/>
            <person name="Brinkhoff T."/>
        </authorList>
    </citation>
    <scope>NUCLEOTIDE SEQUENCE [LARGE SCALE GENOMIC DNA]</scope>
    <source>
        <strain evidence="1 2">O3.65</strain>
    </source>
</reference>
<proteinExistence type="predicted"/>
<evidence type="ECO:0000313" key="2">
    <source>
        <dbReference type="Proteomes" id="UP000068382"/>
    </source>
</evidence>
<evidence type="ECO:0000313" key="1">
    <source>
        <dbReference type="EMBL" id="KUP93175.1"/>
    </source>
</evidence>
<name>A0A132BXS1_9RHOB</name>
<dbReference type="EMBL" id="LPUY01000059">
    <property type="protein sequence ID" value="KUP93175.1"/>
    <property type="molecule type" value="Genomic_DNA"/>
</dbReference>
<dbReference type="AlphaFoldDB" id="A0A132BXS1"/>
<gene>
    <name evidence="1" type="ORF">TRIHO_19610</name>
</gene>
<dbReference type="PATRIC" id="fig|1768241.3.peg.2062"/>
<keyword evidence="2" id="KW-1185">Reference proteome</keyword>